<dbReference type="PANTHER" id="PTHR12149:SF10">
    <property type="entry name" value="KETOSAMINE-3-KINASE"/>
    <property type="match status" value="1"/>
</dbReference>
<organism evidence="3 4">
    <name type="scientific">Sus scrofa</name>
    <name type="common">Pig</name>
    <dbReference type="NCBI Taxonomy" id="9823"/>
    <lineage>
        <taxon>Eukaryota</taxon>
        <taxon>Metazoa</taxon>
        <taxon>Chordata</taxon>
        <taxon>Craniata</taxon>
        <taxon>Vertebrata</taxon>
        <taxon>Euteleostomi</taxon>
        <taxon>Mammalia</taxon>
        <taxon>Eutheria</taxon>
        <taxon>Laurasiatheria</taxon>
        <taxon>Artiodactyla</taxon>
        <taxon>Suina</taxon>
        <taxon>Suidae</taxon>
        <taxon>Sus</taxon>
    </lineage>
</organism>
<proteinExistence type="predicted"/>
<evidence type="ECO:0000313" key="3">
    <source>
        <dbReference type="Ensembl" id="ENSSSCP00015009786.1"/>
    </source>
</evidence>
<protein>
    <recommendedName>
        <fullName evidence="1">protein-ribulosamine 3-kinase</fullName>
        <ecNumber evidence="1">2.7.1.172</ecNumber>
    </recommendedName>
</protein>
<accession>A0A8D0MWW2</accession>
<reference evidence="3" key="1">
    <citation type="submission" date="2025-08" db="UniProtKB">
        <authorList>
            <consortium name="Ensembl"/>
        </authorList>
    </citation>
    <scope>IDENTIFICATION</scope>
</reference>
<sequence length="382" mass="41436">MDGGGDERFPGPGRSCRTGRCCPAPGTCRGAACAGGTGLWSRRCAGEQLCPSVRPSWAEWSVAAWERAALSARRLGFARSFRPWRRVCSLGAAASACGAGGGATAQSPAPLLPSPSLFRQARRMFEGELASLTAILKTGTVRVPKPIKVLDAPGGGSLLVMEHLDMRSLGSHAATLGVQLADLHLDNKRLGETLQKEAGTVGKGGGQVERPFVDQFGFDVVTCCGYLPQVNDWQSDWVTFYARQRIQPQMELLEQGSGDREARELWAALQLKIPDLFRDLDIVPALLHGDLWGGNVAEDPSGPVIFDPASFYGHSEYELAIAGMFGGFSGAFYSAYHGRVPKAPGFERRHQLYQLFHYLNHWNHFGAGYRGSSLSIMRNLVR</sequence>
<dbReference type="GO" id="GO:0102193">
    <property type="term" value="F:protein-ribulosamine 3-kinase activity"/>
    <property type="evidence" value="ECO:0007669"/>
    <property type="project" value="UniProtKB-EC"/>
</dbReference>
<dbReference type="AlphaFoldDB" id="A0A8D0MWW2"/>
<evidence type="ECO:0000256" key="1">
    <source>
        <dbReference type="ARBA" id="ARBA00011961"/>
    </source>
</evidence>
<dbReference type="SUPFAM" id="SSF56112">
    <property type="entry name" value="Protein kinase-like (PK-like)"/>
    <property type="match status" value="1"/>
</dbReference>
<dbReference type="EC" id="2.7.1.172" evidence="1"/>
<name>A0A8D0MWW2_PIG</name>
<dbReference type="InterPro" id="IPR016477">
    <property type="entry name" value="Fructo-/Ketosamine-3-kinase"/>
</dbReference>
<dbReference type="Gene3D" id="3.90.1200.10">
    <property type="match status" value="1"/>
</dbReference>
<evidence type="ECO:0000256" key="2">
    <source>
        <dbReference type="ARBA" id="ARBA00048655"/>
    </source>
</evidence>
<evidence type="ECO:0000313" key="4">
    <source>
        <dbReference type="Proteomes" id="UP000694726"/>
    </source>
</evidence>
<dbReference type="FunFam" id="3.90.1200.10:FF:000003">
    <property type="entry name" value="fructosamine-3-kinase isoform X1"/>
    <property type="match status" value="1"/>
</dbReference>
<dbReference type="InterPro" id="IPR011009">
    <property type="entry name" value="Kinase-like_dom_sf"/>
</dbReference>
<dbReference type="PANTHER" id="PTHR12149">
    <property type="entry name" value="FRUCTOSAMINE 3 KINASE-RELATED PROTEIN"/>
    <property type="match status" value="1"/>
</dbReference>
<dbReference type="Ensembl" id="ENSSSCT00015025134.1">
    <property type="protein sequence ID" value="ENSSSCP00015009786.1"/>
    <property type="gene ID" value="ENSSSCG00015018975.1"/>
</dbReference>
<dbReference type="Proteomes" id="UP000694726">
    <property type="component" value="Unplaced"/>
</dbReference>
<comment type="catalytic activity">
    <reaction evidence="2">
        <text>N(6)-D-ribulosyl-L-lysyl-[protein] + ATP = N(6)-(3-O-phospho-D-ribulosyl)-L-lysyl-[protein] + ADP + H(+)</text>
        <dbReference type="Rhea" id="RHEA:48432"/>
        <dbReference type="Rhea" id="RHEA-COMP:12103"/>
        <dbReference type="Rhea" id="RHEA-COMP:12104"/>
        <dbReference type="ChEBI" id="CHEBI:15378"/>
        <dbReference type="ChEBI" id="CHEBI:30616"/>
        <dbReference type="ChEBI" id="CHEBI:90418"/>
        <dbReference type="ChEBI" id="CHEBI:90420"/>
        <dbReference type="ChEBI" id="CHEBI:456216"/>
        <dbReference type="EC" id="2.7.1.172"/>
    </reaction>
    <physiologicalReaction direction="left-to-right" evidence="2">
        <dbReference type="Rhea" id="RHEA:48433"/>
    </physiologicalReaction>
</comment>
<dbReference type="Pfam" id="PF03881">
    <property type="entry name" value="Fructosamin_kin"/>
    <property type="match status" value="1"/>
</dbReference>